<protein>
    <recommendedName>
        <fullName evidence="2">RecQ-mediated genome instability protein 1</fullName>
    </recommendedName>
</protein>
<dbReference type="Gene3D" id="2.40.50.770">
    <property type="entry name" value="RecQ-mediated genome instability protein Rmi1, C-terminal domain"/>
    <property type="match status" value="1"/>
</dbReference>
<proteinExistence type="inferred from homology"/>
<accession>A0A067Q3C0</accession>
<dbReference type="Pfam" id="PF21000">
    <property type="entry name" value="RMI1_N_N"/>
    <property type="match status" value="1"/>
</dbReference>
<dbReference type="STRING" id="933084.A0A067Q3C0"/>
<evidence type="ECO:0000313" key="5">
    <source>
        <dbReference type="EMBL" id="KDQ57096.1"/>
    </source>
</evidence>
<comment type="similarity">
    <text evidence="1">Belongs to the RMI1 family.</text>
</comment>
<evidence type="ECO:0000256" key="1">
    <source>
        <dbReference type="ARBA" id="ARBA00006395"/>
    </source>
</evidence>
<dbReference type="Pfam" id="PF08585">
    <property type="entry name" value="RMI1_N_C"/>
    <property type="match status" value="1"/>
</dbReference>
<dbReference type="SMART" id="SM01161">
    <property type="entry name" value="DUF1767"/>
    <property type="match status" value="1"/>
</dbReference>
<evidence type="ECO:0000259" key="4">
    <source>
        <dbReference type="Pfam" id="PF21000"/>
    </source>
</evidence>
<dbReference type="HOGENOM" id="CLU_096565_1_0_1"/>
<dbReference type="AlphaFoldDB" id="A0A067Q3C0"/>
<sequence length="187" mass="21135">MLVPPQVVQWVKRHYPKPQVDPEWLSACYQWVVEELHLNPSEDFKRITSNIESQLLQSDLSNSMLANTGFPRNVLDLNNQRLTGPAILVEVISIMEIGQSAFSLQNVRQTRLDRADLAGLGEDNGEDEGPVPNYPRSMLEFELSDGTICLKGMEYRRLPDFQLGVTPLGAKVSKSFHHMFLSSFSFA</sequence>
<dbReference type="Proteomes" id="UP000027265">
    <property type="component" value="Unassembled WGS sequence"/>
</dbReference>
<feature type="domain" description="RecQ mediated genome instability protein 1 OB-fold" evidence="3">
    <location>
        <begin position="70"/>
        <end position="172"/>
    </location>
</feature>
<dbReference type="PANTHER" id="PTHR14790:SF15">
    <property type="entry name" value="RECQ-MEDIATED GENOME INSTABILITY PROTEIN 1"/>
    <property type="match status" value="1"/>
</dbReference>
<name>A0A067Q3C0_9AGAM</name>
<dbReference type="GO" id="GO:0000712">
    <property type="term" value="P:resolution of meiotic recombination intermediates"/>
    <property type="evidence" value="ECO:0007669"/>
    <property type="project" value="TreeGrafter"/>
</dbReference>
<dbReference type="OrthoDB" id="341511at2759"/>
<dbReference type="EMBL" id="KL197720">
    <property type="protein sequence ID" value="KDQ57096.1"/>
    <property type="molecule type" value="Genomic_DNA"/>
</dbReference>
<gene>
    <name evidence="5" type="ORF">JAAARDRAFT_130904</name>
</gene>
<dbReference type="InterPro" id="IPR049363">
    <property type="entry name" value="RMI1_N"/>
</dbReference>
<evidence type="ECO:0000259" key="3">
    <source>
        <dbReference type="Pfam" id="PF08585"/>
    </source>
</evidence>
<dbReference type="InParanoid" id="A0A067Q3C0"/>
<dbReference type="InterPro" id="IPR013894">
    <property type="entry name" value="RMI1_OB"/>
</dbReference>
<evidence type="ECO:0000256" key="2">
    <source>
        <dbReference type="ARBA" id="ARBA00018987"/>
    </source>
</evidence>
<dbReference type="GO" id="GO:0031422">
    <property type="term" value="C:RecQ family helicase-topoisomerase III complex"/>
    <property type="evidence" value="ECO:0007669"/>
    <property type="project" value="TreeGrafter"/>
</dbReference>
<reference evidence="6" key="1">
    <citation type="journal article" date="2014" name="Proc. Natl. Acad. Sci. U.S.A.">
        <title>Extensive sampling of basidiomycete genomes demonstrates inadequacy of the white-rot/brown-rot paradigm for wood decay fungi.</title>
        <authorList>
            <person name="Riley R."/>
            <person name="Salamov A.A."/>
            <person name="Brown D.W."/>
            <person name="Nagy L.G."/>
            <person name="Floudas D."/>
            <person name="Held B.W."/>
            <person name="Levasseur A."/>
            <person name="Lombard V."/>
            <person name="Morin E."/>
            <person name="Otillar R."/>
            <person name="Lindquist E.A."/>
            <person name="Sun H."/>
            <person name="LaButti K.M."/>
            <person name="Schmutz J."/>
            <person name="Jabbour D."/>
            <person name="Luo H."/>
            <person name="Baker S.E."/>
            <person name="Pisabarro A.G."/>
            <person name="Walton J.D."/>
            <person name="Blanchette R.A."/>
            <person name="Henrissat B."/>
            <person name="Martin F."/>
            <person name="Cullen D."/>
            <person name="Hibbett D.S."/>
            <person name="Grigoriev I.V."/>
        </authorList>
    </citation>
    <scope>NUCLEOTIDE SEQUENCE [LARGE SCALE GENOMIC DNA]</scope>
    <source>
        <strain evidence="6">MUCL 33604</strain>
    </source>
</reference>
<dbReference type="GO" id="GO:0016604">
    <property type="term" value="C:nuclear body"/>
    <property type="evidence" value="ECO:0007669"/>
    <property type="project" value="TreeGrafter"/>
</dbReference>
<feature type="domain" description="RMI1 N-terminal" evidence="4">
    <location>
        <begin position="16"/>
        <end position="63"/>
    </location>
</feature>
<organism evidence="5 6">
    <name type="scientific">Jaapia argillacea MUCL 33604</name>
    <dbReference type="NCBI Taxonomy" id="933084"/>
    <lineage>
        <taxon>Eukaryota</taxon>
        <taxon>Fungi</taxon>
        <taxon>Dikarya</taxon>
        <taxon>Basidiomycota</taxon>
        <taxon>Agaricomycotina</taxon>
        <taxon>Agaricomycetes</taxon>
        <taxon>Agaricomycetidae</taxon>
        <taxon>Jaapiales</taxon>
        <taxon>Jaapiaceae</taxon>
        <taxon>Jaapia</taxon>
    </lineage>
</organism>
<dbReference type="GO" id="GO:0000724">
    <property type="term" value="P:double-strand break repair via homologous recombination"/>
    <property type="evidence" value="ECO:0007669"/>
    <property type="project" value="TreeGrafter"/>
</dbReference>
<dbReference type="InterPro" id="IPR042470">
    <property type="entry name" value="RMI1_N_C_sf"/>
</dbReference>
<evidence type="ECO:0000313" key="6">
    <source>
        <dbReference type="Proteomes" id="UP000027265"/>
    </source>
</evidence>
<dbReference type="PANTHER" id="PTHR14790">
    <property type="entry name" value="RECQ-MEDIATED GENOME INSTABILITY PROTEIN 1 RMI1"/>
    <property type="match status" value="1"/>
</dbReference>
<keyword evidence="6" id="KW-1185">Reference proteome</keyword>